<dbReference type="PROSITE" id="PS50975">
    <property type="entry name" value="ATP_GRASP"/>
    <property type="match status" value="1"/>
</dbReference>
<protein>
    <submittedName>
        <fullName evidence="6">ATP-grasp domain-containing protein</fullName>
    </submittedName>
</protein>
<keyword evidence="3 4" id="KW-0067">ATP-binding</keyword>
<evidence type="ECO:0000313" key="6">
    <source>
        <dbReference type="EMBL" id="TVZ70281.1"/>
    </source>
</evidence>
<dbReference type="SUPFAM" id="SSF56059">
    <property type="entry name" value="Glutathione synthetase ATP-binding domain-like"/>
    <property type="match status" value="1"/>
</dbReference>
<comment type="caution">
    <text evidence="6">The sequence shown here is derived from an EMBL/GenBank/DDBJ whole genome shotgun (WGS) entry which is preliminary data.</text>
</comment>
<dbReference type="AlphaFoldDB" id="A0A542CY87"/>
<reference evidence="6" key="1">
    <citation type="submission" date="2019-06" db="EMBL/GenBank/DDBJ databases">
        <authorList>
            <person name="Deangelis K."/>
            <person name="Huntemann M."/>
            <person name="Clum A."/>
            <person name="Pillay M."/>
            <person name="Palaniappan K."/>
            <person name="Varghese N."/>
            <person name="Mikhailova N."/>
            <person name="Stamatis D."/>
            <person name="Reddy T."/>
            <person name="Daum C."/>
            <person name="Shapiro N."/>
            <person name="Ivanova N."/>
            <person name="Kyrpides N."/>
            <person name="Woyke T."/>
        </authorList>
    </citation>
    <scope>NUCLEOTIDE SEQUENCE [LARGE SCALE GENOMIC DNA]</scope>
    <source>
        <strain evidence="6">128R</strain>
    </source>
</reference>
<dbReference type="InterPro" id="IPR011761">
    <property type="entry name" value="ATP-grasp"/>
</dbReference>
<feature type="domain" description="ATP-grasp" evidence="5">
    <location>
        <begin position="118"/>
        <end position="318"/>
    </location>
</feature>
<proteinExistence type="predicted"/>
<dbReference type="GO" id="GO:0016874">
    <property type="term" value="F:ligase activity"/>
    <property type="evidence" value="ECO:0007669"/>
    <property type="project" value="UniProtKB-KW"/>
</dbReference>
<sequence length="424" mass="47948">MVTNMKDIFLQVGSTRDGTNPYCAIAKKYGYFSVLIEKEELINYQSKNYSIEFNEVITILTPEKPEAIIEAYRARGYNDNPKVILAGFEAYNSSAFILKNLLNSVGDNPFVPLDKYEQRKIISGKINQPWFYSFSSLKELREKNIAHDYPFIIKPIDGGGGLGVHLVKNHHERNCVIDELDNTKNYGGRDFSGFLVEEYIDGTEFSIQGVVEKGTVKVLTCCQKVITKEITGSVCGFHESGHVAFTEGNYFDLFDSFAQRCCDVFSYNNGAFHIDLIIKDDELYFIEMGFRISGMGVTSLVKIITGNDWAEEAFLLAASDKRNESTISKKVSFVSGRLRLQTEAQVAYAYQWSKKNSRGDLVMSNFIKDEESKMDKVLKSDLRRHANTLATFTLDGEKKDDIIQVFKKILHLDSDLSLSGLNHV</sequence>
<dbReference type="EMBL" id="VISQ01000001">
    <property type="protein sequence ID" value="TVZ70281.1"/>
    <property type="molecule type" value="Genomic_DNA"/>
</dbReference>
<dbReference type="InterPro" id="IPR052032">
    <property type="entry name" value="ATP-dep_AA_Ligase"/>
</dbReference>
<dbReference type="InterPro" id="IPR003806">
    <property type="entry name" value="ATP-grasp_PylC-type"/>
</dbReference>
<evidence type="ECO:0000256" key="1">
    <source>
        <dbReference type="ARBA" id="ARBA00022598"/>
    </source>
</evidence>
<name>A0A542CY87_SERFO</name>
<dbReference type="GO" id="GO:0005524">
    <property type="term" value="F:ATP binding"/>
    <property type="evidence" value="ECO:0007669"/>
    <property type="project" value="UniProtKB-UniRule"/>
</dbReference>
<evidence type="ECO:0000256" key="4">
    <source>
        <dbReference type="PROSITE-ProRule" id="PRU00409"/>
    </source>
</evidence>
<gene>
    <name evidence="6" type="ORF">FHU10_2847</name>
</gene>
<accession>A0A542CY87</accession>
<dbReference type="PANTHER" id="PTHR43585">
    <property type="entry name" value="FUMIPYRROLE BIOSYNTHESIS PROTEIN C"/>
    <property type="match status" value="1"/>
</dbReference>
<reference evidence="6" key="2">
    <citation type="submission" date="2019-08" db="EMBL/GenBank/DDBJ databases">
        <title>Investigation of anaerobic lignin degradation for improved lignocellulosic biofuels.</title>
        <authorList>
            <person name="Deangelis K.PhD."/>
        </authorList>
    </citation>
    <scope>NUCLEOTIDE SEQUENCE [LARGE SCALE GENOMIC DNA]</scope>
    <source>
        <strain evidence="6">128R</strain>
    </source>
</reference>
<dbReference type="PANTHER" id="PTHR43585:SF2">
    <property type="entry name" value="ATP-GRASP ENZYME FSQD"/>
    <property type="match status" value="1"/>
</dbReference>
<dbReference type="OrthoDB" id="9134168at2"/>
<organism evidence="6">
    <name type="scientific">Serratia fonticola</name>
    <dbReference type="NCBI Taxonomy" id="47917"/>
    <lineage>
        <taxon>Bacteria</taxon>
        <taxon>Pseudomonadati</taxon>
        <taxon>Pseudomonadota</taxon>
        <taxon>Gammaproteobacteria</taxon>
        <taxon>Enterobacterales</taxon>
        <taxon>Yersiniaceae</taxon>
        <taxon>Serratia</taxon>
    </lineage>
</organism>
<evidence type="ECO:0000259" key="5">
    <source>
        <dbReference type="PROSITE" id="PS50975"/>
    </source>
</evidence>
<dbReference type="GO" id="GO:0046872">
    <property type="term" value="F:metal ion binding"/>
    <property type="evidence" value="ECO:0007669"/>
    <property type="project" value="InterPro"/>
</dbReference>
<evidence type="ECO:0000256" key="2">
    <source>
        <dbReference type="ARBA" id="ARBA00022741"/>
    </source>
</evidence>
<keyword evidence="2 4" id="KW-0547">Nucleotide-binding</keyword>
<keyword evidence="1" id="KW-0436">Ligase</keyword>
<dbReference type="Pfam" id="PF02655">
    <property type="entry name" value="ATP-grasp_3"/>
    <property type="match status" value="1"/>
</dbReference>
<evidence type="ECO:0000256" key="3">
    <source>
        <dbReference type="ARBA" id="ARBA00022840"/>
    </source>
</evidence>
<dbReference type="Gene3D" id="3.30.470.20">
    <property type="entry name" value="ATP-grasp fold, B domain"/>
    <property type="match status" value="1"/>
</dbReference>